<dbReference type="HOGENOM" id="CLU_2369819_0_0_14"/>
<name>E4PSZ5_MYCLG</name>
<accession>E4PSZ5</accession>
<feature type="compositionally biased region" description="Polar residues" evidence="1">
    <location>
        <begin position="7"/>
        <end position="27"/>
    </location>
</feature>
<feature type="compositionally biased region" description="Basic and acidic residues" evidence="1">
    <location>
        <begin position="49"/>
        <end position="64"/>
    </location>
</feature>
<keyword evidence="3" id="KW-1185">Reference proteome</keyword>
<dbReference type="Proteomes" id="UP000008712">
    <property type="component" value="Chromosome"/>
</dbReference>
<dbReference type="KEGG" id="mlc:MSB_A0021"/>
<gene>
    <name evidence="2" type="ordered locus">MSB_A0021</name>
</gene>
<reference evidence="2 3" key="2">
    <citation type="journal article" date="2012" name="J. Bacteriol.">
        <title>Complete Genome Sequences of Mycoplasma leachii Strain PG50T and the Pathogenic Mycoplasma mycoides subsp. mycoides Small Colony Biotype Strain Gladysdale.</title>
        <authorList>
            <person name="Wise K.S."/>
            <person name="Calcutt M.J."/>
            <person name="Foecking M.F."/>
            <person name="Madupu R."/>
            <person name="Deboy R.T."/>
            <person name="Roske K."/>
            <person name="Hvinden M.L."/>
            <person name="Martin T.R."/>
            <person name="Durkin A.S."/>
            <person name="Glass J.I."/>
            <person name="Methe B.A."/>
        </authorList>
    </citation>
    <scope>NUCLEOTIDE SEQUENCE [LARGE SCALE GENOMIC DNA]</scope>
    <source>
        <strain evidence="3">DSM 21131 / NCTC 10133 / N29 / PG50</strain>
    </source>
</reference>
<feature type="region of interest" description="Disordered" evidence="1">
    <location>
        <begin position="1"/>
        <end position="95"/>
    </location>
</feature>
<sequence>MWKVEDTTSSATSPSAVQPDSSSNISPRSDEIIEHNSTSNSESELNDMSPKDSENNNPTEDIKNEINNQPLNDENDNHSTIPTTENETTETEKNY</sequence>
<dbReference type="AlphaFoldDB" id="E4PSZ5"/>
<reference evidence="3" key="1">
    <citation type="submission" date="2010-07" db="EMBL/GenBank/DDBJ databases">
        <title>Genome sequence of Mycoplasma leachii PG50 MU clone A8.</title>
        <authorList>
            <person name="Wise K."/>
            <person name="Calcutt M.J."/>
            <person name="Foecking M.F."/>
            <person name="Madupu R."/>
            <person name="DeBoy R.T."/>
            <person name="Roske K."/>
            <person name="Martin T.R."/>
            <person name="Hvinden M.L."/>
            <person name="Durkin A.S."/>
            <person name="Glass J."/>
            <person name="Methe B.A."/>
        </authorList>
    </citation>
    <scope>NUCLEOTIDE SEQUENCE [LARGE SCALE GENOMIC DNA]</scope>
    <source>
        <strain evidence="3">DSM 21131 / NCTC 10133 / N29 / PG50</strain>
    </source>
</reference>
<protein>
    <submittedName>
        <fullName evidence="2">Conserved domain protein</fullName>
    </submittedName>
</protein>
<organism evidence="2 3">
    <name type="scientific">Mycoplasma leachii (strain DSM 21131 / NCTC 10133 / N29 / PG50)</name>
    <dbReference type="NCBI Taxonomy" id="880447"/>
    <lineage>
        <taxon>Bacteria</taxon>
        <taxon>Bacillati</taxon>
        <taxon>Mycoplasmatota</taxon>
        <taxon>Mollicutes</taxon>
        <taxon>Mycoplasmataceae</taxon>
        <taxon>Mycoplasma</taxon>
    </lineage>
</organism>
<dbReference type="EMBL" id="CP002108">
    <property type="protein sequence ID" value="ADR23919.1"/>
    <property type="molecule type" value="Genomic_DNA"/>
</dbReference>
<feature type="compositionally biased region" description="Polar residues" evidence="1">
    <location>
        <begin position="65"/>
        <end position="82"/>
    </location>
</feature>
<evidence type="ECO:0000256" key="1">
    <source>
        <dbReference type="SAM" id="MobiDB-lite"/>
    </source>
</evidence>
<proteinExistence type="predicted"/>
<dbReference type="RefSeq" id="WP_013447346.1">
    <property type="nucleotide sequence ID" value="NC_014751.1"/>
</dbReference>
<evidence type="ECO:0000313" key="2">
    <source>
        <dbReference type="EMBL" id="ADR23919.1"/>
    </source>
</evidence>
<evidence type="ECO:0000313" key="3">
    <source>
        <dbReference type="Proteomes" id="UP000008712"/>
    </source>
</evidence>